<keyword evidence="1" id="KW-0732">Signal</keyword>
<feature type="chain" id="PRO_5045346548" description="Lipoprotein" evidence="1">
    <location>
        <begin position="24"/>
        <end position="321"/>
    </location>
</feature>
<dbReference type="PROSITE" id="PS51257">
    <property type="entry name" value="PROKAR_LIPOPROTEIN"/>
    <property type="match status" value="1"/>
</dbReference>
<proteinExistence type="predicted"/>
<protein>
    <recommendedName>
        <fullName evidence="4">Lipoprotein</fullName>
    </recommendedName>
</protein>
<feature type="signal peptide" evidence="1">
    <location>
        <begin position="1"/>
        <end position="23"/>
    </location>
</feature>
<dbReference type="RefSeq" id="WP_255390990.1">
    <property type="nucleotide sequence ID" value="NZ_CP101509.1"/>
</dbReference>
<name>A0ABY5GKA9_9GAMM</name>
<evidence type="ECO:0000313" key="2">
    <source>
        <dbReference type="EMBL" id="UTV29672.1"/>
    </source>
</evidence>
<dbReference type="EMBL" id="CP101509">
    <property type="protein sequence ID" value="UTV29672.1"/>
    <property type="molecule type" value="Genomic_DNA"/>
</dbReference>
<gene>
    <name evidence="2" type="ORF">NNL38_21930</name>
</gene>
<sequence>MIRNLLLLLTCCWLAGCSTVRLADALEQEVIPAEDAVIPTDDDEQYSTAMQLFYLGTQKEPNRHNNLDTLSKDYYRDMADHNNLIALTSFMMYMKGLSNLDIASFFFATSKYDQLFGHYKSNVVLFIEPFSESETIETAYTRVQAKLTDAIRKAYPGNEHKIFEYEDSVFGDITKFTAIWDNHTPACQAYLDSETFNLDYLEAPDHLRSCYLRRHGFIYEPEIIEGQLPIPGVPAADRYFVVSYAYYDQALEAQLKQSRYANTYVYEPAYEWTGGDMHFKSEAEKARFEAQVKQGSISPYPYLLRLADQQVLLFQVGNDAS</sequence>
<evidence type="ECO:0000256" key="1">
    <source>
        <dbReference type="SAM" id="SignalP"/>
    </source>
</evidence>
<keyword evidence="3" id="KW-1185">Reference proteome</keyword>
<dbReference type="Proteomes" id="UP001057998">
    <property type="component" value="Chromosome 2"/>
</dbReference>
<reference evidence="2" key="1">
    <citation type="submission" date="2022-07" db="EMBL/GenBank/DDBJ databases">
        <title>Genome sequencing of Photobacterium atrarenae GJH2-4.</title>
        <authorList>
            <person name="Park S.-J."/>
        </authorList>
    </citation>
    <scope>NUCLEOTIDE SEQUENCE</scope>
    <source>
        <strain evidence="2">GJH2-4</strain>
    </source>
</reference>
<organism evidence="2 3">
    <name type="scientific">Photobacterium atrarenae</name>
    <dbReference type="NCBI Taxonomy" id="865757"/>
    <lineage>
        <taxon>Bacteria</taxon>
        <taxon>Pseudomonadati</taxon>
        <taxon>Pseudomonadota</taxon>
        <taxon>Gammaproteobacteria</taxon>
        <taxon>Vibrionales</taxon>
        <taxon>Vibrionaceae</taxon>
        <taxon>Photobacterium</taxon>
    </lineage>
</organism>
<accession>A0ABY5GKA9</accession>
<evidence type="ECO:0000313" key="3">
    <source>
        <dbReference type="Proteomes" id="UP001057998"/>
    </source>
</evidence>
<evidence type="ECO:0008006" key="4">
    <source>
        <dbReference type="Google" id="ProtNLM"/>
    </source>
</evidence>